<sequence length="144" mass="16449">MTEDSGHRWYQLVVDKFELPEPGFENLHEDVPISLDDALFLPELGGGSWKRSYLVTINELRAAVNRGDLEVERHGKNFRTTRRYIAEWREKCRVHQNQPDSGSDLPAKPRTGARSNKPSTSSSMLENKSALDVAQMIAQELKKR</sequence>
<reference evidence="2 3" key="1">
    <citation type="submission" date="2019-07" db="EMBL/GenBank/DDBJ databases">
        <title>Genomic Encyclopedia of Archaeal and Bacterial Type Strains, Phase II (KMG-II): from individual species to whole genera.</title>
        <authorList>
            <person name="Goeker M."/>
        </authorList>
    </citation>
    <scope>NUCLEOTIDE SEQUENCE [LARGE SCALE GENOMIC DNA]</scope>
    <source>
        <strain evidence="2 3">ATCC BAA-252</strain>
    </source>
</reference>
<accession>A0A562STW4</accession>
<protein>
    <submittedName>
        <fullName evidence="2">Uncharacterized protein</fullName>
    </submittedName>
</protein>
<dbReference type="AlphaFoldDB" id="A0A562STW4"/>
<proteinExistence type="predicted"/>
<dbReference type="EMBL" id="VLLF01000007">
    <property type="protein sequence ID" value="TWI84819.1"/>
    <property type="molecule type" value="Genomic_DNA"/>
</dbReference>
<evidence type="ECO:0000256" key="1">
    <source>
        <dbReference type="SAM" id="MobiDB-lite"/>
    </source>
</evidence>
<gene>
    <name evidence="2" type="ORF">JM93_03156</name>
</gene>
<keyword evidence="3" id="KW-1185">Reference proteome</keyword>
<comment type="caution">
    <text evidence="2">The sequence shown here is derived from an EMBL/GenBank/DDBJ whole genome shotgun (WGS) entry which is preliminary data.</text>
</comment>
<organism evidence="2 3">
    <name type="scientific">Roseibium hamelinense</name>
    <dbReference type="NCBI Taxonomy" id="150831"/>
    <lineage>
        <taxon>Bacteria</taxon>
        <taxon>Pseudomonadati</taxon>
        <taxon>Pseudomonadota</taxon>
        <taxon>Alphaproteobacteria</taxon>
        <taxon>Hyphomicrobiales</taxon>
        <taxon>Stappiaceae</taxon>
        <taxon>Roseibium</taxon>
    </lineage>
</organism>
<dbReference type="Proteomes" id="UP000320593">
    <property type="component" value="Unassembled WGS sequence"/>
</dbReference>
<dbReference type="RefSeq" id="WP_170230686.1">
    <property type="nucleotide sequence ID" value="NZ_SMLY01000057.1"/>
</dbReference>
<feature type="compositionally biased region" description="Polar residues" evidence="1">
    <location>
        <begin position="113"/>
        <end position="126"/>
    </location>
</feature>
<evidence type="ECO:0000313" key="3">
    <source>
        <dbReference type="Proteomes" id="UP000320593"/>
    </source>
</evidence>
<name>A0A562STW4_9HYPH</name>
<evidence type="ECO:0000313" key="2">
    <source>
        <dbReference type="EMBL" id="TWI84819.1"/>
    </source>
</evidence>
<feature type="region of interest" description="Disordered" evidence="1">
    <location>
        <begin position="94"/>
        <end position="130"/>
    </location>
</feature>